<accession>A0A1D1V0V7</accession>
<feature type="compositionally biased region" description="Basic and acidic residues" evidence="5">
    <location>
        <begin position="164"/>
        <end position="192"/>
    </location>
</feature>
<evidence type="ECO:0000313" key="8">
    <source>
        <dbReference type="Proteomes" id="UP000186922"/>
    </source>
</evidence>
<dbReference type="GO" id="GO:0001228">
    <property type="term" value="F:DNA-binding transcription activator activity, RNA polymerase II-specific"/>
    <property type="evidence" value="ECO:0007669"/>
    <property type="project" value="InterPro"/>
</dbReference>
<feature type="compositionally biased region" description="Polar residues" evidence="5">
    <location>
        <begin position="143"/>
        <end position="163"/>
    </location>
</feature>
<dbReference type="Gene3D" id="1.10.20.10">
    <property type="entry name" value="Histone, subunit A"/>
    <property type="match status" value="1"/>
</dbReference>
<feature type="compositionally biased region" description="Acidic residues" evidence="5">
    <location>
        <begin position="208"/>
        <end position="226"/>
    </location>
</feature>
<dbReference type="GO" id="GO:0016602">
    <property type="term" value="C:CCAAT-binding factor complex"/>
    <property type="evidence" value="ECO:0007669"/>
    <property type="project" value="InterPro"/>
</dbReference>
<dbReference type="InterPro" id="IPR009072">
    <property type="entry name" value="Histone-fold"/>
</dbReference>
<dbReference type="GO" id="GO:0046982">
    <property type="term" value="F:protein heterodimerization activity"/>
    <property type="evidence" value="ECO:0007669"/>
    <property type="project" value="InterPro"/>
</dbReference>
<dbReference type="Pfam" id="PF00808">
    <property type="entry name" value="CBFD_NFYB_HMF"/>
    <property type="match status" value="1"/>
</dbReference>
<dbReference type="SUPFAM" id="SSF47113">
    <property type="entry name" value="Histone-fold"/>
    <property type="match status" value="1"/>
</dbReference>
<name>A0A1D1V0V7_RAMVA</name>
<proteinExistence type="inferred from homology"/>
<dbReference type="PANTHER" id="PTHR11064">
    <property type="entry name" value="CCAAT-BINDING TRANSCRIPTION FACTOR-RELATED"/>
    <property type="match status" value="1"/>
</dbReference>
<feature type="compositionally biased region" description="Basic and acidic residues" evidence="5">
    <location>
        <begin position="1"/>
        <end position="30"/>
    </location>
</feature>
<dbReference type="OrthoDB" id="1707486at2759"/>
<dbReference type="GO" id="GO:0000978">
    <property type="term" value="F:RNA polymerase II cis-regulatory region sequence-specific DNA binding"/>
    <property type="evidence" value="ECO:0007669"/>
    <property type="project" value="TreeGrafter"/>
</dbReference>
<dbReference type="Proteomes" id="UP000186922">
    <property type="component" value="Unassembled WGS sequence"/>
</dbReference>
<dbReference type="InterPro" id="IPR027113">
    <property type="entry name" value="Transc_fact_NFYB/HAP3"/>
</dbReference>
<keyword evidence="4" id="KW-0804">Transcription</keyword>
<evidence type="ECO:0000256" key="4">
    <source>
        <dbReference type="ARBA" id="ARBA00023163"/>
    </source>
</evidence>
<keyword evidence="3" id="KW-0238">DNA-binding</keyword>
<gene>
    <name evidence="7" type="primary">RvY_07091-1</name>
    <name evidence="7" type="synonym">RvY_07091.1</name>
    <name evidence="7" type="ORF">RvY_07091</name>
</gene>
<evidence type="ECO:0000256" key="3">
    <source>
        <dbReference type="ARBA" id="ARBA00023125"/>
    </source>
</evidence>
<dbReference type="PANTHER" id="PTHR11064:SF9">
    <property type="entry name" value="NUCLEAR TRANSCRIPTION FACTOR Y SUBUNIT BETA"/>
    <property type="match status" value="1"/>
</dbReference>
<dbReference type="AlphaFoldDB" id="A0A1D1V0V7"/>
<reference evidence="7 8" key="1">
    <citation type="journal article" date="2016" name="Nat. Commun.">
        <title>Extremotolerant tardigrade genome and improved radiotolerance of human cultured cells by tardigrade-unique protein.</title>
        <authorList>
            <person name="Hashimoto T."/>
            <person name="Horikawa D.D."/>
            <person name="Saito Y."/>
            <person name="Kuwahara H."/>
            <person name="Kozuka-Hata H."/>
            <person name="Shin-I T."/>
            <person name="Minakuchi Y."/>
            <person name="Ohishi K."/>
            <person name="Motoyama A."/>
            <person name="Aizu T."/>
            <person name="Enomoto A."/>
            <person name="Kondo K."/>
            <person name="Tanaka S."/>
            <person name="Hara Y."/>
            <person name="Koshikawa S."/>
            <person name="Sagara H."/>
            <person name="Miura T."/>
            <person name="Yokobori S."/>
            <person name="Miyagawa K."/>
            <person name="Suzuki Y."/>
            <person name="Kubo T."/>
            <person name="Oyama M."/>
            <person name="Kohara Y."/>
            <person name="Fujiyama A."/>
            <person name="Arakawa K."/>
            <person name="Katayama T."/>
            <person name="Toyoda A."/>
            <person name="Kunieda T."/>
        </authorList>
    </citation>
    <scope>NUCLEOTIDE SEQUENCE [LARGE SCALE GENOMIC DNA]</scope>
    <source>
        <strain evidence="7 8">YOKOZUNA-1</strain>
    </source>
</reference>
<keyword evidence="2" id="KW-0805">Transcription regulation</keyword>
<feature type="compositionally biased region" description="Acidic residues" evidence="5">
    <location>
        <begin position="254"/>
        <end position="263"/>
    </location>
</feature>
<dbReference type="InterPro" id="IPR003958">
    <property type="entry name" value="CBFA_NFYB_domain"/>
</dbReference>
<dbReference type="STRING" id="947166.A0A1D1V0V7"/>
<sequence>MEAKEPVEENGSRSDNAESDDGHPEKDSEGHQTSAPNVQDLKLYNNVVTKIMKETLPEGAEVSPQAQEVMRRLPTIFALFLTDRALAVTHKAKRRTLLPEDVVEALDANGFSAYRSKVIPIVEKRRSNFHKRGPKIKPAESSKPANEQAVSESPSNVNGNPTRDSNRRQNDQLEKDDRKKDQNDATIEEKSSWSEAEGTQHMGGESTSGEDDDENEEEDEEKEDDENSHHASVPSRPTDSPPSDGAMDGRSKEDDESSDSTED</sequence>
<dbReference type="CDD" id="cd22928">
    <property type="entry name" value="HFD_POLE3_DPB4"/>
    <property type="match status" value="1"/>
</dbReference>
<comment type="caution">
    <text evidence="7">The sequence shown here is derived from an EMBL/GenBank/DDBJ whole genome shotgun (WGS) entry which is preliminary data.</text>
</comment>
<evidence type="ECO:0000256" key="2">
    <source>
        <dbReference type="ARBA" id="ARBA00023015"/>
    </source>
</evidence>
<keyword evidence="8" id="KW-1185">Reference proteome</keyword>
<feature type="region of interest" description="Disordered" evidence="5">
    <location>
        <begin position="1"/>
        <end position="40"/>
    </location>
</feature>
<feature type="domain" description="Transcription factor CBF/NF-Y/archaeal histone" evidence="6">
    <location>
        <begin position="47"/>
        <end position="106"/>
    </location>
</feature>
<evidence type="ECO:0000259" key="6">
    <source>
        <dbReference type="Pfam" id="PF00808"/>
    </source>
</evidence>
<comment type="similarity">
    <text evidence="1">Belongs to the NFYB/HAP3 subunit family.</text>
</comment>
<evidence type="ECO:0000313" key="7">
    <source>
        <dbReference type="EMBL" id="GAU95479.1"/>
    </source>
</evidence>
<protein>
    <recommendedName>
        <fullName evidence="6">Transcription factor CBF/NF-Y/archaeal histone domain-containing protein</fullName>
    </recommendedName>
</protein>
<dbReference type="EMBL" id="BDGG01000003">
    <property type="protein sequence ID" value="GAU95479.1"/>
    <property type="molecule type" value="Genomic_DNA"/>
</dbReference>
<evidence type="ECO:0000256" key="5">
    <source>
        <dbReference type="SAM" id="MobiDB-lite"/>
    </source>
</evidence>
<feature type="region of interest" description="Disordered" evidence="5">
    <location>
        <begin position="129"/>
        <end position="263"/>
    </location>
</feature>
<evidence type="ECO:0000256" key="1">
    <source>
        <dbReference type="ARBA" id="ARBA00009053"/>
    </source>
</evidence>
<organism evidence="7 8">
    <name type="scientific">Ramazzottius varieornatus</name>
    <name type="common">Water bear</name>
    <name type="synonym">Tardigrade</name>
    <dbReference type="NCBI Taxonomy" id="947166"/>
    <lineage>
        <taxon>Eukaryota</taxon>
        <taxon>Metazoa</taxon>
        <taxon>Ecdysozoa</taxon>
        <taxon>Tardigrada</taxon>
        <taxon>Eutardigrada</taxon>
        <taxon>Parachela</taxon>
        <taxon>Hypsibioidea</taxon>
        <taxon>Ramazzottiidae</taxon>
        <taxon>Ramazzottius</taxon>
    </lineage>
</organism>